<comment type="caution">
    <text evidence="2">The sequence shown here is derived from an EMBL/GenBank/DDBJ whole genome shotgun (WGS) entry which is preliminary data.</text>
</comment>
<dbReference type="Pfam" id="PF01872">
    <property type="entry name" value="RibD_C"/>
    <property type="match status" value="1"/>
</dbReference>
<protein>
    <submittedName>
        <fullName evidence="2">Dihydrofolate reductase</fullName>
    </submittedName>
</protein>
<dbReference type="RefSeq" id="WP_135623496.1">
    <property type="nucleotide sequence ID" value="NZ_RQGD01000024.1"/>
</dbReference>
<dbReference type="OrthoDB" id="195113at2"/>
<dbReference type="InterPro" id="IPR050765">
    <property type="entry name" value="Riboflavin_Biosynth_HTPR"/>
</dbReference>
<dbReference type="Proteomes" id="UP000297693">
    <property type="component" value="Unassembled WGS sequence"/>
</dbReference>
<proteinExistence type="predicted"/>
<dbReference type="EMBL" id="RQGD01000024">
    <property type="protein sequence ID" value="TGL59307.1"/>
    <property type="molecule type" value="Genomic_DNA"/>
</dbReference>
<dbReference type="PANTHER" id="PTHR38011">
    <property type="entry name" value="DIHYDROFOLATE REDUCTASE FAMILY PROTEIN (AFU_ORTHOLOGUE AFUA_8G06820)"/>
    <property type="match status" value="1"/>
</dbReference>
<dbReference type="PANTHER" id="PTHR38011:SF11">
    <property type="entry name" value="2,5-DIAMINO-6-RIBOSYLAMINO-4(3H)-PYRIMIDINONE 5'-PHOSPHATE REDUCTASE"/>
    <property type="match status" value="1"/>
</dbReference>
<organism evidence="2 3">
    <name type="scientific">Leptospira ognonensis</name>
    <dbReference type="NCBI Taxonomy" id="2484945"/>
    <lineage>
        <taxon>Bacteria</taxon>
        <taxon>Pseudomonadati</taxon>
        <taxon>Spirochaetota</taxon>
        <taxon>Spirochaetia</taxon>
        <taxon>Leptospirales</taxon>
        <taxon>Leptospiraceae</taxon>
        <taxon>Leptospira</taxon>
    </lineage>
</organism>
<evidence type="ECO:0000313" key="2">
    <source>
        <dbReference type="EMBL" id="TGL59307.1"/>
    </source>
</evidence>
<dbReference type="GO" id="GO:0008703">
    <property type="term" value="F:5-amino-6-(5-phosphoribosylamino)uracil reductase activity"/>
    <property type="evidence" value="ECO:0007669"/>
    <property type="project" value="InterPro"/>
</dbReference>
<sequence>MKLSVFIATSLDGFIARNNGDIDWLVNAPNPEKDDFGYNEFIKSIDVILMGSGTFRTVESFDSWPYPDKKTIVLSSSHSESEKYQLQDITFSQATPSTIVASLEEQSFKNVYVDGGKVIQSFLRANLIDELIITKIPILIGQGRPLFGELKKDLHLHHTKTKSFSNGFVQSTYERAI</sequence>
<dbReference type="InterPro" id="IPR002734">
    <property type="entry name" value="RibDG_C"/>
</dbReference>
<keyword evidence="3" id="KW-1185">Reference proteome</keyword>
<dbReference type="GO" id="GO:0009231">
    <property type="term" value="P:riboflavin biosynthetic process"/>
    <property type="evidence" value="ECO:0007669"/>
    <property type="project" value="InterPro"/>
</dbReference>
<accession>A0A4R9K4W8</accession>
<evidence type="ECO:0000313" key="3">
    <source>
        <dbReference type="Proteomes" id="UP000297693"/>
    </source>
</evidence>
<dbReference type="InterPro" id="IPR024072">
    <property type="entry name" value="DHFR-like_dom_sf"/>
</dbReference>
<dbReference type="AlphaFoldDB" id="A0A4R9K4W8"/>
<evidence type="ECO:0000259" key="1">
    <source>
        <dbReference type="Pfam" id="PF01872"/>
    </source>
</evidence>
<dbReference type="Gene3D" id="3.40.430.10">
    <property type="entry name" value="Dihydrofolate Reductase, subunit A"/>
    <property type="match status" value="1"/>
</dbReference>
<feature type="domain" description="Bacterial bifunctional deaminase-reductase C-terminal" evidence="1">
    <location>
        <begin position="3"/>
        <end position="169"/>
    </location>
</feature>
<reference evidence="2" key="1">
    <citation type="journal article" date="2019" name="PLoS Negl. Trop. Dis.">
        <title>Revisiting the worldwide diversity of Leptospira species in the environment.</title>
        <authorList>
            <person name="Vincent A.T."/>
            <person name="Schiettekatte O."/>
            <person name="Bourhy P."/>
            <person name="Veyrier F.J."/>
            <person name="Picardeau M."/>
        </authorList>
    </citation>
    <scope>NUCLEOTIDE SEQUENCE [LARGE SCALE GENOMIC DNA]</scope>
    <source>
        <strain evidence="2">201702476</strain>
    </source>
</reference>
<dbReference type="SUPFAM" id="SSF53597">
    <property type="entry name" value="Dihydrofolate reductase-like"/>
    <property type="match status" value="1"/>
</dbReference>
<name>A0A4R9K4W8_9LEPT</name>
<gene>
    <name evidence="2" type="ORF">EHQ58_08660</name>
</gene>